<gene>
    <name evidence="1" type="ORF">MNEG_8041</name>
</gene>
<name>A0A0D2MGU1_9CHLO</name>
<sequence length="388" mass="38981">MSLLAAAISEDGMRVLLAVAREQSQSAIAETRGPRDVFERFMAQGAITPSRLALELLMLIVANTGNDGIAAAARLASSPGMLSDVLAVLAESPPAGAGKPARSASLSYWACACLAEMALRLFPTAVGPATPAEAAVHAPDAPRDGAARFAPHMAAALLASPGALANALANAGCDDDMVAWQALFALSPLAVSHGATAASSPEQQAAAVAALAVCPSRVPAARRLALRTAHTASHLVHSGRAIADAVSDNGGVHPAVELLALTMLCRAPDARDAVIGMPVPLPALLQIVRQRDAITSRLALQLLETLMQGDLGAAPGHPGWPPPPQGPMRGAWPWGAASAAASAAIVAHGDAAGGEGAEVLRAGGAVILAAERARCGGGRACVVCAQGR</sequence>
<evidence type="ECO:0000313" key="2">
    <source>
        <dbReference type="Proteomes" id="UP000054498"/>
    </source>
</evidence>
<protein>
    <submittedName>
        <fullName evidence="1">Uncharacterized protein</fullName>
    </submittedName>
</protein>
<dbReference type="Proteomes" id="UP000054498">
    <property type="component" value="Unassembled WGS sequence"/>
</dbReference>
<organism evidence="1 2">
    <name type="scientific">Monoraphidium neglectum</name>
    <dbReference type="NCBI Taxonomy" id="145388"/>
    <lineage>
        <taxon>Eukaryota</taxon>
        <taxon>Viridiplantae</taxon>
        <taxon>Chlorophyta</taxon>
        <taxon>core chlorophytes</taxon>
        <taxon>Chlorophyceae</taxon>
        <taxon>CS clade</taxon>
        <taxon>Sphaeropleales</taxon>
        <taxon>Selenastraceae</taxon>
        <taxon>Monoraphidium</taxon>
    </lineage>
</organism>
<keyword evidence="2" id="KW-1185">Reference proteome</keyword>
<dbReference type="AlphaFoldDB" id="A0A0D2MGU1"/>
<dbReference type="EMBL" id="KK101703">
    <property type="protein sequence ID" value="KIY99921.1"/>
    <property type="molecule type" value="Genomic_DNA"/>
</dbReference>
<dbReference type="RefSeq" id="XP_013898941.1">
    <property type="nucleotide sequence ID" value="XM_014043487.1"/>
</dbReference>
<evidence type="ECO:0000313" key="1">
    <source>
        <dbReference type="EMBL" id="KIY99921.1"/>
    </source>
</evidence>
<reference evidence="1 2" key="1">
    <citation type="journal article" date="2013" name="BMC Genomics">
        <title>Reconstruction of the lipid metabolism for the microalga Monoraphidium neglectum from its genome sequence reveals characteristics suitable for biofuel production.</title>
        <authorList>
            <person name="Bogen C."/>
            <person name="Al-Dilaimi A."/>
            <person name="Albersmeier A."/>
            <person name="Wichmann J."/>
            <person name="Grundmann M."/>
            <person name="Rupp O."/>
            <person name="Lauersen K.J."/>
            <person name="Blifernez-Klassen O."/>
            <person name="Kalinowski J."/>
            <person name="Goesmann A."/>
            <person name="Mussgnug J.H."/>
            <person name="Kruse O."/>
        </authorList>
    </citation>
    <scope>NUCLEOTIDE SEQUENCE [LARGE SCALE GENOMIC DNA]</scope>
    <source>
        <strain evidence="1 2">SAG 48.87</strain>
    </source>
</reference>
<proteinExistence type="predicted"/>
<accession>A0A0D2MGU1</accession>
<dbReference type="GeneID" id="25740917"/>
<dbReference type="KEGG" id="mng:MNEG_8041"/>